<evidence type="ECO:0000313" key="4">
    <source>
        <dbReference type="Proteomes" id="UP000054558"/>
    </source>
</evidence>
<dbReference type="AlphaFoldDB" id="A0A1Y1I5H4"/>
<organism evidence="3 4">
    <name type="scientific">Klebsormidium nitens</name>
    <name type="common">Green alga</name>
    <name type="synonym">Ulothrix nitens</name>
    <dbReference type="NCBI Taxonomy" id="105231"/>
    <lineage>
        <taxon>Eukaryota</taxon>
        <taxon>Viridiplantae</taxon>
        <taxon>Streptophyta</taxon>
        <taxon>Klebsormidiophyceae</taxon>
        <taxon>Klebsormidiales</taxon>
        <taxon>Klebsormidiaceae</taxon>
        <taxon>Klebsormidium</taxon>
    </lineage>
</organism>
<evidence type="ECO:0000313" key="3">
    <source>
        <dbReference type="EMBL" id="GAQ84411.1"/>
    </source>
</evidence>
<dbReference type="Pfam" id="PF14108">
    <property type="entry name" value="ABA4-like"/>
    <property type="match status" value="1"/>
</dbReference>
<feature type="transmembrane region" description="Helical" evidence="2">
    <location>
        <begin position="101"/>
        <end position="120"/>
    </location>
</feature>
<feature type="transmembrane region" description="Helical" evidence="2">
    <location>
        <begin position="132"/>
        <end position="151"/>
    </location>
</feature>
<name>A0A1Y1I5H4_KLENI</name>
<feature type="transmembrane region" description="Helical" evidence="2">
    <location>
        <begin position="212"/>
        <end position="230"/>
    </location>
</feature>
<dbReference type="Proteomes" id="UP000054558">
    <property type="component" value="Unassembled WGS sequence"/>
</dbReference>
<dbReference type="EMBL" id="DF237137">
    <property type="protein sequence ID" value="GAQ84411.1"/>
    <property type="molecule type" value="Genomic_DNA"/>
</dbReference>
<accession>A0A1Y1I5H4</accession>
<evidence type="ECO:0000256" key="2">
    <source>
        <dbReference type="SAM" id="Phobius"/>
    </source>
</evidence>
<feature type="region of interest" description="Disordered" evidence="1">
    <location>
        <begin position="261"/>
        <end position="285"/>
    </location>
</feature>
<proteinExistence type="predicted"/>
<dbReference type="PANTHER" id="PTHR34543">
    <property type="entry name" value="PROTEIN ABA DEFICIENT 4, CHLOROPLASTIC"/>
    <property type="match status" value="1"/>
</dbReference>
<gene>
    <name evidence="3" type="ORF">KFL_001880050</name>
</gene>
<keyword evidence="2" id="KW-0472">Membrane</keyword>
<sequence length="285" mass="31143">MAVLSVAATRISGVNSRVGCTYSKARCEKILPCHNWLAPGQSTQLQGVLITSAGTRRSCHVPSMGDPLLRVCGELMATAGRRKGRGSALACSCSVDLASNMFTFGTAMVVPFYTLMLAAPKWRGTRKVMDSAIPYVILGAMYMYLLSISWTPEHPKLMFSSKYWLPELSGITRMFSSMLTVSSAWIHLLAVDLFAGRNIYLDSITHNLPSRHSLVLCLMFGPVGIFSHLFTKNIVMAWRKATKTEKDNRASEAGPINVFPNEPFAGSGHHEPTVDGVRPSKARGT</sequence>
<reference evidence="3 4" key="1">
    <citation type="journal article" date="2014" name="Nat. Commun.">
        <title>Klebsormidium flaccidum genome reveals primary factors for plant terrestrial adaptation.</title>
        <authorList>
            <person name="Hori K."/>
            <person name="Maruyama F."/>
            <person name="Fujisawa T."/>
            <person name="Togashi T."/>
            <person name="Yamamoto N."/>
            <person name="Seo M."/>
            <person name="Sato S."/>
            <person name="Yamada T."/>
            <person name="Mori H."/>
            <person name="Tajima N."/>
            <person name="Moriyama T."/>
            <person name="Ikeuchi M."/>
            <person name="Watanabe M."/>
            <person name="Wada H."/>
            <person name="Kobayashi K."/>
            <person name="Saito M."/>
            <person name="Masuda T."/>
            <person name="Sasaki-Sekimoto Y."/>
            <person name="Mashiguchi K."/>
            <person name="Awai K."/>
            <person name="Shimojima M."/>
            <person name="Masuda S."/>
            <person name="Iwai M."/>
            <person name="Nobusawa T."/>
            <person name="Narise T."/>
            <person name="Kondo S."/>
            <person name="Saito H."/>
            <person name="Sato R."/>
            <person name="Murakawa M."/>
            <person name="Ihara Y."/>
            <person name="Oshima-Yamada Y."/>
            <person name="Ohtaka K."/>
            <person name="Satoh M."/>
            <person name="Sonobe K."/>
            <person name="Ishii M."/>
            <person name="Ohtani R."/>
            <person name="Kanamori-Sato M."/>
            <person name="Honoki R."/>
            <person name="Miyazaki D."/>
            <person name="Mochizuki H."/>
            <person name="Umetsu J."/>
            <person name="Higashi K."/>
            <person name="Shibata D."/>
            <person name="Kamiya Y."/>
            <person name="Sato N."/>
            <person name="Nakamura Y."/>
            <person name="Tabata S."/>
            <person name="Ida S."/>
            <person name="Kurokawa K."/>
            <person name="Ohta H."/>
        </authorList>
    </citation>
    <scope>NUCLEOTIDE SEQUENCE [LARGE SCALE GENOMIC DNA]</scope>
    <source>
        <strain evidence="3 4">NIES-2285</strain>
    </source>
</reference>
<protein>
    <submittedName>
        <fullName evidence="3">Abscisic acid-deficient 4 protein</fullName>
    </submittedName>
</protein>
<keyword evidence="2" id="KW-0812">Transmembrane</keyword>
<dbReference type="PANTHER" id="PTHR34543:SF1">
    <property type="entry name" value="PROTEIN ABA DEFICIENT 4, CHLOROPLASTIC"/>
    <property type="match status" value="1"/>
</dbReference>
<dbReference type="InterPro" id="IPR025461">
    <property type="entry name" value="ABA4-like"/>
</dbReference>
<evidence type="ECO:0000256" key="1">
    <source>
        <dbReference type="SAM" id="MobiDB-lite"/>
    </source>
</evidence>
<dbReference type="OrthoDB" id="196782at2759"/>
<keyword evidence="4" id="KW-1185">Reference proteome</keyword>
<keyword evidence="2" id="KW-1133">Transmembrane helix</keyword>